<evidence type="ECO:0000256" key="3">
    <source>
        <dbReference type="ARBA" id="ARBA00023136"/>
    </source>
</evidence>
<dbReference type="Pfam" id="PF07348">
    <property type="entry name" value="Syd"/>
    <property type="match status" value="1"/>
</dbReference>
<protein>
    <submittedName>
        <fullName evidence="4">Protein Syd</fullName>
    </submittedName>
</protein>
<keyword evidence="2" id="KW-0997">Cell inner membrane</keyword>
<dbReference type="CDD" id="cd16323">
    <property type="entry name" value="Syd"/>
    <property type="match status" value="1"/>
</dbReference>
<dbReference type="AlphaFoldDB" id="A0A8J2XPQ9"/>
<dbReference type="EMBL" id="BMDX01000009">
    <property type="protein sequence ID" value="GGA78998.1"/>
    <property type="molecule type" value="Genomic_DNA"/>
</dbReference>
<dbReference type="OrthoDB" id="5599437at2"/>
<evidence type="ECO:0000313" key="4">
    <source>
        <dbReference type="EMBL" id="GGA78998.1"/>
    </source>
</evidence>
<keyword evidence="1" id="KW-1003">Cell membrane</keyword>
<gene>
    <name evidence="4" type="primary">syd</name>
    <name evidence="4" type="ORF">GCM10011369_21200</name>
</gene>
<dbReference type="Gene3D" id="3.40.1580.20">
    <property type="entry name" value="Syd protein"/>
    <property type="match status" value="1"/>
</dbReference>
<keyword evidence="3" id="KW-0472">Membrane</keyword>
<sequence length="185" mass="20428">MNDPKAIACALEQLIERFQADYLAQIGEHHCVEVDDDWPSACVPADAKDGELSSWKVCLRDDVDQFAELEQAMSVDLHPSGKAYWNALYAAGITIESEVGPVELLMPWNQQDYVRFLQNLTGHLLTQKRFKLEPSVFIGVALNSELVISVADDGSVVAELPGRPPSHTLAPTLVEFLQSAKPLIQ</sequence>
<dbReference type="InterPro" id="IPR009948">
    <property type="entry name" value="Syd"/>
</dbReference>
<dbReference type="InterPro" id="IPR038228">
    <property type="entry name" value="Syd_sf"/>
</dbReference>
<dbReference type="GO" id="GO:0009898">
    <property type="term" value="C:cytoplasmic side of plasma membrane"/>
    <property type="evidence" value="ECO:0007669"/>
    <property type="project" value="InterPro"/>
</dbReference>
<reference evidence="5" key="1">
    <citation type="journal article" date="2019" name="Int. J. Syst. Evol. Microbiol.">
        <title>The Global Catalogue of Microorganisms (GCM) 10K type strain sequencing project: providing services to taxonomists for standard genome sequencing and annotation.</title>
        <authorList>
            <consortium name="The Broad Institute Genomics Platform"/>
            <consortium name="The Broad Institute Genome Sequencing Center for Infectious Disease"/>
            <person name="Wu L."/>
            <person name="Ma J."/>
        </authorList>
    </citation>
    <scope>NUCLEOTIDE SEQUENCE [LARGE SCALE GENOMIC DNA]</scope>
    <source>
        <strain evidence="5">CGMCC 1.10130</strain>
    </source>
</reference>
<dbReference type="RefSeq" id="WP_087505788.1">
    <property type="nucleotide sequence ID" value="NZ_BMDX01000009.1"/>
</dbReference>
<accession>A0A8J2XPQ9</accession>
<evidence type="ECO:0000256" key="2">
    <source>
        <dbReference type="ARBA" id="ARBA00022519"/>
    </source>
</evidence>
<name>A0A8J2XPQ9_9GAMM</name>
<evidence type="ECO:0000256" key="1">
    <source>
        <dbReference type="ARBA" id="ARBA00022475"/>
    </source>
</evidence>
<keyword evidence="5" id="KW-1185">Reference proteome</keyword>
<organism evidence="4 5">
    <name type="scientific">Neiella marina</name>
    <dbReference type="NCBI Taxonomy" id="508461"/>
    <lineage>
        <taxon>Bacteria</taxon>
        <taxon>Pseudomonadati</taxon>
        <taxon>Pseudomonadota</taxon>
        <taxon>Gammaproteobacteria</taxon>
        <taxon>Alteromonadales</taxon>
        <taxon>Echinimonadaceae</taxon>
        <taxon>Neiella</taxon>
    </lineage>
</organism>
<comment type="caution">
    <text evidence="4">The sequence shown here is derived from an EMBL/GenBank/DDBJ whole genome shotgun (WGS) entry which is preliminary data.</text>
</comment>
<proteinExistence type="predicted"/>
<dbReference type="Proteomes" id="UP000619743">
    <property type="component" value="Unassembled WGS sequence"/>
</dbReference>
<evidence type="ECO:0000313" key="5">
    <source>
        <dbReference type="Proteomes" id="UP000619743"/>
    </source>
</evidence>